<dbReference type="EMBL" id="JBGNUJ010000013">
    <property type="protein sequence ID" value="KAL3952051.1"/>
    <property type="molecule type" value="Genomic_DNA"/>
</dbReference>
<name>A0ACC4D6X3_PURLI</name>
<sequence length="200" mass="22054">MPSRLPPVYTRTIEVGQDFLPAPATRFVVTQYLETSQDPPYWALIIVGAFFDSEDRIVWSSEVFVAHLDIQLESDDDDDDSSESSSEEAALAAEHFARSPSPSFLLRPGRGTSRNIGGVNTLLSSDEAASVTPVCRISASIILLACRDATDAGLPASPRPVHRPPTTWDPTRQGPVPGHWQASYDHVANRWVHTWQPFPF</sequence>
<organism evidence="1 2">
    <name type="scientific">Purpureocillium lilacinum</name>
    <name type="common">Paecilomyces lilacinus</name>
    <dbReference type="NCBI Taxonomy" id="33203"/>
    <lineage>
        <taxon>Eukaryota</taxon>
        <taxon>Fungi</taxon>
        <taxon>Dikarya</taxon>
        <taxon>Ascomycota</taxon>
        <taxon>Pezizomycotina</taxon>
        <taxon>Sordariomycetes</taxon>
        <taxon>Hypocreomycetidae</taxon>
        <taxon>Hypocreales</taxon>
        <taxon>Ophiocordycipitaceae</taxon>
        <taxon>Purpureocillium</taxon>
    </lineage>
</organism>
<accession>A0ACC4D6X3</accession>
<gene>
    <name evidence="1" type="ORF">ACCO45_013768</name>
</gene>
<reference evidence="1" key="1">
    <citation type="submission" date="2024-12" db="EMBL/GenBank/DDBJ databases">
        <title>Comparative genomics and development of molecular markers within Purpureocillium lilacinum and among Purpureocillium species.</title>
        <authorList>
            <person name="Yeh Z.-Y."/>
            <person name="Ni N.-T."/>
            <person name="Lo P.-H."/>
            <person name="Mushyakhwo K."/>
            <person name="Lin C.-F."/>
            <person name="Nai Y.-S."/>
        </authorList>
    </citation>
    <scope>NUCLEOTIDE SEQUENCE</scope>
    <source>
        <strain evidence="1">NCHU-NPUST-175</strain>
    </source>
</reference>
<keyword evidence="2" id="KW-1185">Reference proteome</keyword>
<proteinExistence type="predicted"/>
<comment type="caution">
    <text evidence="1">The sequence shown here is derived from an EMBL/GenBank/DDBJ whole genome shotgun (WGS) entry which is preliminary data.</text>
</comment>
<evidence type="ECO:0000313" key="2">
    <source>
        <dbReference type="Proteomes" id="UP001638806"/>
    </source>
</evidence>
<dbReference type="Proteomes" id="UP001638806">
    <property type="component" value="Unassembled WGS sequence"/>
</dbReference>
<evidence type="ECO:0000313" key="1">
    <source>
        <dbReference type="EMBL" id="KAL3952051.1"/>
    </source>
</evidence>
<protein>
    <submittedName>
        <fullName evidence="1">Uncharacterized protein</fullName>
    </submittedName>
</protein>